<dbReference type="STRING" id="97359.A0A550CQB5"/>
<gene>
    <name evidence="2" type="ORF">BD626DRAFT_546008</name>
</gene>
<dbReference type="EMBL" id="VDMD01000003">
    <property type="protein sequence ID" value="TRM66986.1"/>
    <property type="molecule type" value="Genomic_DNA"/>
</dbReference>
<feature type="region of interest" description="Disordered" evidence="1">
    <location>
        <begin position="869"/>
        <end position="930"/>
    </location>
</feature>
<reference evidence="2 3" key="1">
    <citation type="journal article" date="2019" name="New Phytol.">
        <title>Comparative genomics reveals unique wood-decay strategies and fruiting body development in the Schizophyllaceae.</title>
        <authorList>
            <person name="Almasi E."/>
            <person name="Sahu N."/>
            <person name="Krizsan K."/>
            <person name="Balint B."/>
            <person name="Kovacs G.M."/>
            <person name="Kiss B."/>
            <person name="Cseklye J."/>
            <person name="Drula E."/>
            <person name="Henrissat B."/>
            <person name="Nagy I."/>
            <person name="Chovatia M."/>
            <person name="Adam C."/>
            <person name="LaButti K."/>
            <person name="Lipzen A."/>
            <person name="Riley R."/>
            <person name="Grigoriev I.V."/>
            <person name="Nagy L.G."/>
        </authorList>
    </citation>
    <scope>NUCLEOTIDE SEQUENCE [LARGE SCALE GENOMIC DNA]</scope>
    <source>
        <strain evidence="2 3">NL-1724</strain>
    </source>
</reference>
<feature type="compositionally biased region" description="Basic and acidic residues" evidence="1">
    <location>
        <begin position="567"/>
        <end position="592"/>
    </location>
</feature>
<organism evidence="2 3">
    <name type="scientific">Schizophyllum amplum</name>
    <dbReference type="NCBI Taxonomy" id="97359"/>
    <lineage>
        <taxon>Eukaryota</taxon>
        <taxon>Fungi</taxon>
        <taxon>Dikarya</taxon>
        <taxon>Basidiomycota</taxon>
        <taxon>Agaricomycotina</taxon>
        <taxon>Agaricomycetes</taxon>
        <taxon>Agaricomycetidae</taxon>
        <taxon>Agaricales</taxon>
        <taxon>Schizophyllaceae</taxon>
        <taxon>Schizophyllum</taxon>
    </lineage>
</organism>
<proteinExistence type="predicted"/>
<feature type="region of interest" description="Disordered" evidence="1">
    <location>
        <begin position="567"/>
        <end position="633"/>
    </location>
</feature>
<accession>A0A550CQB5</accession>
<feature type="region of interest" description="Disordered" evidence="1">
    <location>
        <begin position="501"/>
        <end position="531"/>
    </location>
</feature>
<feature type="compositionally biased region" description="Basic and acidic residues" evidence="1">
    <location>
        <begin position="833"/>
        <end position="844"/>
    </location>
</feature>
<feature type="compositionally biased region" description="Basic and acidic residues" evidence="1">
    <location>
        <begin position="898"/>
        <end position="927"/>
    </location>
</feature>
<name>A0A550CQB5_9AGAR</name>
<keyword evidence="3" id="KW-1185">Reference proteome</keyword>
<sequence>MATSDATASSLSSSATTYKGKITRSWPQLPPEVVRLIATHLLLYFARRGRVPHAYRHPQFWQQRMMYDVIRDFNELEKVYDVCPQWGAALDSHLFYAHALAVIDPQNHLAHLGFVRVKSNSSNAATLRVPPARHFRQIYNNVCTVCRVNHPSTYAGLTQCRRWLRTPSFDVCPAVCSEHWKRRLFFCGVCLRDAPPQEMGEYQYQQIHPSIVVGVHENEDEETWPGVHATCRACRGEALWRRVKDSPADIASIGGPRLSGDLDWDFTGEVDWETGLSRDAFLTWADGTLDDLITLARDKYWLRKNTKIHDLLEQLLVSTAYEAAVTGRGSRRRATLTPELASNAEYDDSDISDEDGYGVEDEDGAHYREEAQVRPLALQDWARGRILEGHWLAPSDQMYIAYGHIESEYGAGGADEDFVVEARHPCPWLTEEGEPDPEDTTRGIPHPRLSSVHLGLPTSTNLLRALDSAWAQQMRAVLMPALKNLVRKLVQEYQADAPHTRVERAASVTSPHSSPVLPTRTLATNRPSTDPAVRAARLSLDDVMEQLREESSWIEGIDWVARREYRREDERREEASHREKADEEMNENEHADSPPTSSSTASRSLPPDSDVAMAGGEEEKVTGNRDTMDEDPTPITIAVDPVLENPRTMPAVPYIPVSIAHLPEKSRRVLWDVWREACSPLYHCRCRICVRAQAVASGADAMQATDPQRPTERQYEESQTVVTPLAPAMQIELEAMETMDGEDEMDDAELESYLSSAEEELEEVTMQEAEMEYEAPDGARLAQDRTTVVLDAVTHDRVAHEGVVQEGGDAPDRAGDADDDTTSSIDGEPVEADSPHSARKRSCDELEANEQLEALPRKVRRAASQQLHALVDEGRTNGHLDRTRSAEHLGRRKPSKTKHADGAREVVRGSEARSGPEVRSDGGRRLSYDQVQIRVPIYSGRGLQEKDLVEYAR</sequence>
<feature type="compositionally biased region" description="Basic and acidic residues" evidence="1">
    <location>
        <begin position="617"/>
        <end position="627"/>
    </location>
</feature>
<feature type="compositionally biased region" description="Low complexity" evidence="1">
    <location>
        <begin position="593"/>
        <end position="609"/>
    </location>
</feature>
<dbReference type="Proteomes" id="UP000320762">
    <property type="component" value="Unassembled WGS sequence"/>
</dbReference>
<protein>
    <submittedName>
        <fullName evidence="2">Uncharacterized protein</fullName>
    </submittedName>
</protein>
<feature type="region of interest" description="Disordered" evidence="1">
    <location>
        <begin position="797"/>
        <end position="845"/>
    </location>
</feature>
<dbReference type="AlphaFoldDB" id="A0A550CQB5"/>
<evidence type="ECO:0000313" key="3">
    <source>
        <dbReference type="Proteomes" id="UP000320762"/>
    </source>
</evidence>
<evidence type="ECO:0000256" key="1">
    <source>
        <dbReference type="SAM" id="MobiDB-lite"/>
    </source>
</evidence>
<feature type="compositionally biased region" description="Basic and acidic residues" evidence="1">
    <location>
        <begin position="870"/>
        <end position="889"/>
    </location>
</feature>
<comment type="caution">
    <text evidence="2">The sequence shown here is derived from an EMBL/GenBank/DDBJ whole genome shotgun (WGS) entry which is preliminary data.</text>
</comment>
<evidence type="ECO:0000313" key="2">
    <source>
        <dbReference type="EMBL" id="TRM66986.1"/>
    </source>
</evidence>
<dbReference type="OrthoDB" id="3158970at2759"/>